<protein>
    <submittedName>
        <fullName evidence="1">Uncharacterized protein</fullName>
    </submittedName>
</protein>
<proteinExistence type="predicted"/>
<reference evidence="1 2" key="1">
    <citation type="submission" date="2019-05" db="EMBL/GenBank/DDBJ databases">
        <title>Emergence of the Ug99 lineage of the wheat stem rust pathogen through somatic hybridization.</title>
        <authorList>
            <person name="Li F."/>
            <person name="Upadhyaya N.M."/>
            <person name="Sperschneider J."/>
            <person name="Matny O."/>
            <person name="Nguyen-Phuc H."/>
            <person name="Mago R."/>
            <person name="Raley C."/>
            <person name="Miller M.E."/>
            <person name="Silverstein K.A.T."/>
            <person name="Henningsen E."/>
            <person name="Hirsch C.D."/>
            <person name="Visser B."/>
            <person name="Pretorius Z.A."/>
            <person name="Steffenson B.J."/>
            <person name="Schwessinger B."/>
            <person name="Dodds P.N."/>
            <person name="Figueroa M."/>
        </authorList>
    </citation>
    <scope>NUCLEOTIDE SEQUENCE [LARGE SCALE GENOMIC DNA]</scope>
    <source>
        <strain evidence="1 2">Ug99</strain>
    </source>
</reference>
<sequence>MDAARKKAAGAVHVFAPAEPAADRTKIAKALISGHVGDCTATLKADIYRQRSSNATKRWFCFCLVSLSRLEAVGGLQFLSSGYLKTSNLTQVPRWKGLLYQAGASAPRKASLFHERLASRVASGPLSRGFVKLAKTYADNVPSRTRHFHEAPNYLSNQACAHLACNEMNPTKDTMRLTMACALCNTTLNIPTFETHSWLDSRWGKLLARTFVLEGLPSVCPGPAALHPPSQNIFTLIDMRTAKFSKASSKPTEKLDECLYNFLP</sequence>
<evidence type="ECO:0000313" key="2">
    <source>
        <dbReference type="Proteomes" id="UP000325313"/>
    </source>
</evidence>
<dbReference type="EMBL" id="VDEP01000086">
    <property type="protein sequence ID" value="KAA1132263.1"/>
    <property type="molecule type" value="Genomic_DNA"/>
</dbReference>
<comment type="caution">
    <text evidence="1">The sequence shown here is derived from an EMBL/GenBank/DDBJ whole genome shotgun (WGS) entry which is preliminary data.</text>
</comment>
<organism evidence="1 2">
    <name type="scientific">Puccinia graminis f. sp. tritici</name>
    <dbReference type="NCBI Taxonomy" id="56615"/>
    <lineage>
        <taxon>Eukaryota</taxon>
        <taxon>Fungi</taxon>
        <taxon>Dikarya</taxon>
        <taxon>Basidiomycota</taxon>
        <taxon>Pucciniomycotina</taxon>
        <taxon>Pucciniomycetes</taxon>
        <taxon>Pucciniales</taxon>
        <taxon>Pucciniaceae</taxon>
        <taxon>Puccinia</taxon>
    </lineage>
</organism>
<evidence type="ECO:0000313" key="1">
    <source>
        <dbReference type="EMBL" id="KAA1132263.1"/>
    </source>
</evidence>
<dbReference type="AlphaFoldDB" id="A0A5B0S575"/>
<accession>A0A5B0S575</accession>
<name>A0A5B0S575_PUCGR</name>
<dbReference type="Proteomes" id="UP000325313">
    <property type="component" value="Unassembled WGS sequence"/>
</dbReference>
<gene>
    <name evidence="1" type="ORF">PGTUg99_004237</name>
</gene>